<evidence type="ECO:0000313" key="6">
    <source>
        <dbReference type="EMBL" id="KAK9711020.1"/>
    </source>
</evidence>
<feature type="DNA-binding region" description="HMG box" evidence="3">
    <location>
        <begin position="71"/>
        <end position="139"/>
    </location>
</feature>
<evidence type="ECO:0000256" key="3">
    <source>
        <dbReference type="PROSITE-ProRule" id="PRU00267"/>
    </source>
</evidence>
<protein>
    <recommendedName>
        <fullName evidence="5">HMG box domain-containing protein</fullName>
    </recommendedName>
</protein>
<dbReference type="CDD" id="cd01389">
    <property type="entry name" value="HMG-box_ROX1-like"/>
    <property type="match status" value="1"/>
</dbReference>
<dbReference type="SUPFAM" id="SSF47095">
    <property type="entry name" value="HMG-box"/>
    <property type="match status" value="1"/>
</dbReference>
<dbReference type="PANTHER" id="PTHR10270">
    <property type="entry name" value="SOX TRANSCRIPTION FACTOR"/>
    <property type="match status" value="1"/>
</dbReference>
<dbReference type="InterPro" id="IPR050140">
    <property type="entry name" value="SRY-related_HMG-box_TF-like"/>
</dbReference>
<keyword evidence="3" id="KW-0539">Nucleus</keyword>
<evidence type="ECO:0000259" key="5">
    <source>
        <dbReference type="PROSITE" id="PS50118"/>
    </source>
</evidence>
<dbReference type="EMBL" id="JASJQH010007307">
    <property type="protein sequence ID" value="KAK9711020.1"/>
    <property type="molecule type" value="Genomic_DNA"/>
</dbReference>
<dbReference type="SMART" id="SM00398">
    <property type="entry name" value="HMG"/>
    <property type="match status" value="1"/>
</dbReference>
<evidence type="ECO:0000313" key="7">
    <source>
        <dbReference type="Proteomes" id="UP001479436"/>
    </source>
</evidence>
<keyword evidence="1 3" id="KW-0238">DNA-binding</keyword>
<keyword evidence="7" id="KW-1185">Reference proteome</keyword>
<evidence type="ECO:0000256" key="2">
    <source>
        <dbReference type="ARBA" id="ARBA00023163"/>
    </source>
</evidence>
<comment type="caution">
    <text evidence="6">The sequence shown here is derived from an EMBL/GenBank/DDBJ whole genome shotgun (WGS) entry which is preliminary data.</text>
</comment>
<dbReference type="PROSITE" id="PS50118">
    <property type="entry name" value="HMG_BOX_2"/>
    <property type="match status" value="1"/>
</dbReference>
<dbReference type="PANTHER" id="PTHR10270:SF161">
    <property type="entry name" value="SEX-DETERMINING REGION Y PROTEIN"/>
    <property type="match status" value="1"/>
</dbReference>
<feature type="region of interest" description="Disordered" evidence="4">
    <location>
        <begin position="258"/>
        <end position="288"/>
    </location>
</feature>
<feature type="region of interest" description="Disordered" evidence="4">
    <location>
        <begin position="133"/>
        <end position="175"/>
    </location>
</feature>
<gene>
    <name evidence="6" type="ORF">K7432_008088</name>
</gene>
<feature type="compositionally biased region" description="Low complexity" evidence="4">
    <location>
        <begin position="258"/>
        <end position="267"/>
    </location>
</feature>
<reference evidence="6 7" key="1">
    <citation type="submission" date="2023-04" db="EMBL/GenBank/DDBJ databases">
        <title>Genome of Basidiobolus ranarum AG-B5.</title>
        <authorList>
            <person name="Stajich J.E."/>
            <person name="Carter-House D."/>
            <person name="Gryganskyi A."/>
        </authorList>
    </citation>
    <scope>NUCLEOTIDE SEQUENCE [LARGE SCALE GENOMIC DNA]</scope>
    <source>
        <strain evidence="6 7">AG-B5</strain>
    </source>
</reference>
<organism evidence="6 7">
    <name type="scientific">Basidiobolus ranarum</name>
    <dbReference type="NCBI Taxonomy" id="34480"/>
    <lineage>
        <taxon>Eukaryota</taxon>
        <taxon>Fungi</taxon>
        <taxon>Fungi incertae sedis</taxon>
        <taxon>Zoopagomycota</taxon>
        <taxon>Entomophthoromycotina</taxon>
        <taxon>Basidiobolomycetes</taxon>
        <taxon>Basidiobolales</taxon>
        <taxon>Basidiobolaceae</taxon>
        <taxon>Basidiobolus</taxon>
    </lineage>
</organism>
<evidence type="ECO:0000256" key="4">
    <source>
        <dbReference type="SAM" id="MobiDB-lite"/>
    </source>
</evidence>
<dbReference type="Pfam" id="PF00505">
    <property type="entry name" value="HMG_box"/>
    <property type="match status" value="1"/>
</dbReference>
<dbReference type="Gene3D" id="1.10.30.10">
    <property type="entry name" value="High mobility group box domain"/>
    <property type="match status" value="1"/>
</dbReference>
<feature type="domain" description="HMG box" evidence="5">
    <location>
        <begin position="71"/>
        <end position="139"/>
    </location>
</feature>
<keyword evidence="2" id="KW-0804">Transcription</keyword>
<evidence type="ECO:0000256" key="1">
    <source>
        <dbReference type="ARBA" id="ARBA00023125"/>
    </source>
</evidence>
<feature type="compositionally biased region" description="Polar residues" evidence="4">
    <location>
        <begin position="268"/>
        <end position="288"/>
    </location>
</feature>
<dbReference type="InterPro" id="IPR009071">
    <property type="entry name" value="HMG_box_dom"/>
</dbReference>
<name>A0ABR2VZ55_9FUNG</name>
<accession>A0ABR2VZ55</accession>
<dbReference type="InterPro" id="IPR036910">
    <property type="entry name" value="HMG_box_dom_sf"/>
</dbReference>
<dbReference type="Proteomes" id="UP001479436">
    <property type="component" value="Unassembled WGS sequence"/>
</dbReference>
<proteinExistence type="predicted"/>
<feature type="compositionally biased region" description="Polar residues" evidence="4">
    <location>
        <begin position="156"/>
        <end position="175"/>
    </location>
</feature>
<sequence length="288" mass="32508">MQNYSYCVVPQGYIPVLIPHCHYQELQSQAVNIIPTPKCEITAATTSQSNSPRSSTHIEEDTETVKRILKPPRPLNPFLLFRKDVQASVFAQNPGISNSEVSKVIGQMWKDAPFDVKERYQLSAEDKKRIHKEMYPNYKYAPERSNKRKNSKKSTQVRGTPVSNCKQDQQTPQKSTYALQYSENPQLSINGTTGQNSKFEIIAPLPSDENVLTSELLNLTSSITQGGYCDHQLSMYPYNTTLLDTGLWPLSTNLTTTSQFSQSTPSSVDQSWSGETSYQNDNTDNFEM</sequence>